<evidence type="ECO:0000313" key="3">
    <source>
        <dbReference type="EMBL" id="KAH3858052.1"/>
    </source>
</evidence>
<dbReference type="Pfam" id="PF25045">
    <property type="entry name" value="vWA_Ro60"/>
    <property type="match status" value="1"/>
</dbReference>
<evidence type="ECO:0000313" key="4">
    <source>
        <dbReference type="Proteomes" id="UP000828390"/>
    </source>
</evidence>
<feature type="domain" description="RNA-binding protein RO60 vWA" evidence="2">
    <location>
        <begin position="8"/>
        <end position="68"/>
    </location>
</feature>
<keyword evidence="4" id="KW-1185">Reference proteome</keyword>
<reference evidence="3" key="2">
    <citation type="submission" date="2020-11" db="EMBL/GenBank/DDBJ databases">
        <authorList>
            <person name="McCartney M.A."/>
            <person name="Auch B."/>
            <person name="Kono T."/>
            <person name="Mallez S."/>
            <person name="Becker A."/>
            <person name="Gohl D.M."/>
            <person name="Silverstein K.A.T."/>
            <person name="Koren S."/>
            <person name="Bechman K.B."/>
            <person name="Herman A."/>
            <person name="Abrahante J.E."/>
            <person name="Garbe J."/>
        </authorList>
    </citation>
    <scope>NUCLEOTIDE SEQUENCE</scope>
    <source>
        <strain evidence="3">Duluth1</strain>
        <tissue evidence="3">Whole animal</tissue>
    </source>
</reference>
<evidence type="ECO:0000259" key="2">
    <source>
        <dbReference type="Pfam" id="PF25045"/>
    </source>
</evidence>
<proteinExistence type="predicted"/>
<name>A0A9D4LG64_DREPO</name>
<sequence length="158" mass="17196">MPLFPCRFSSHHVVEALQMFRQYATNTAVKLIVCGLNDSPHSLADNDDVHMMNISGLDSSVPELIAALVRDDMQALIPEREGEMAAERAVEMPAESRPDMVAGVSNELSVEQSAYTHSETSEAMTDQDPGEMGVELSGAASNEVNLNEQVKRTESAMD</sequence>
<protein>
    <recommendedName>
        <fullName evidence="2">RNA-binding protein RO60 vWA domain-containing protein</fullName>
    </recommendedName>
</protein>
<feature type="compositionally biased region" description="Basic and acidic residues" evidence="1">
    <location>
        <begin position="149"/>
        <end position="158"/>
    </location>
</feature>
<dbReference type="InterPro" id="IPR036465">
    <property type="entry name" value="vWFA_dom_sf"/>
</dbReference>
<dbReference type="EMBL" id="JAIWYP010000003">
    <property type="protein sequence ID" value="KAH3858052.1"/>
    <property type="molecule type" value="Genomic_DNA"/>
</dbReference>
<gene>
    <name evidence="3" type="ORF">DPMN_100671</name>
</gene>
<comment type="caution">
    <text evidence="3">The sequence shown here is derived from an EMBL/GenBank/DDBJ whole genome shotgun (WGS) entry which is preliminary data.</text>
</comment>
<feature type="region of interest" description="Disordered" evidence="1">
    <location>
        <begin position="112"/>
        <end position="158"/>
    </location>
</feature>
<organism evidence="3 4">
    <name type="scientific">Dreissena polymorpha</name>
    <name type="common">Zebra mussel</name>
    <name type="synonym">Mytilus polymorpha</name>
    <dbReference type="NCBI Taxonomy" id="45954"/>
    <lineage>
        <taxon>Eukaryota</taxon>
        <taxon>Metazoa</taxon>
        <taxon>Spiralia</taxon>
        <taxon>Lophotrochozoa</taxon>
        <taxon>Mollusca</taxon>
        <taxon>Bivalvia</taxon>
        <taxon>Autobranchia</taxon>
        <taxon>Heteroconchia</taxon>
        <taxon>Euheterodonta</taxon>
        <taxon>Imparidentia</taxon>
        <taxon>Neoheterodontei</taxon>
        <taxon>Myida</taxon>
        <taxon>Dreissenoidea</taxon>
        <taxon>Dreissenidae</taxon>
        <taxon>Dreissena</taxon>
    </lineage>
</organism>
<feature type="compositionally biased region" description="Polar residues" evidence="1">
    <location>
        <begin position="139"/>
        <end position="148"/>
    </location>
</feature>
<reference evidence="3" key="1">
    <citation type="journal article" date="2019" name="bioRxiv">
        <title>The Genome of the Zebra Mussel, Dreissena polymorpha: A Resource for Invasive Species Research.</title>
        <authorList>
            <person name="McCartney M.A."/>
            <person name="Auch B."/>
            <person name="Kono T."/>
            <person name="Mallez S."/>
            <person name="Zhang Y."/>
            <person name="Obille A."/>
            <person name="Becker A."/>
            <person name="Abrahante J.E."/>
            <person name="Garbe J."/>
            <person name="Badalamenti J.P."/>
            <person name="Herman A."/>
            <person name="Mangelson H."/>
            <person name="Liachko I."/>
            <person name="Sullivan S."/>
            <person name="Sone E.D."/>
            <person name="Koren S."/>
            <person name="Silverstein K.A.T."/>
            <person name="Beckman K.B."/>
            <person name="Gohl D.M."/>
        </authorList>
    </citation>
    <scope>NUCLEOTIDE SEQUENCE</scope>
    <source>
        <strain evidence="3">Duluth1</strain>
        <tissue evidence="3">Whole animal</tissue>
    </source>
</reference>
<feature type="compositionally biased region" description="Polar residues" evidence="1">
    <location>
        <begin position="112"/>
        <end position="124"/>
    </location>
</feature>
<dbReference type="InterPro" id="IPR056800">
    <property type="entry name" value="vWA_Ro60"/>
</dbReference>
<evidence type="ECO:0000256" key="1">
    <source>
        <dbReference type="SAM" id="MobiDB-lite"/>
    </source>
</evidence>
<dbReference type="Proteomes" id="UP000828390">
    <property type="component" value="Unassembled WGS sequence"/>
</dbReference>
<accession>A0A9D4LG64</accession>
<dbReference type="Gene3D" id="3.40.50.410">
    <property type="entry name" value="von Willebrand factor, type A domain"/>
    <property type="match status" value="1"/>
</dbReference>
<dbReference type="AlphaFoldDB" id="A0A9D4LG64"/>